<reference evidence="4" key="1">
    <citation type="journal article" date="2019" name="Microbiol. Resour. Announc.">
        <title>Draft Genome Sequences of Five Environmental Bacterial Isolates That Degrade Polyethylene Terephthalate Plastic.</title>
        <authorList>
            <person name="Leon-Zayas R."/>
            <person name="Roberts C."/>
            <person name="Vague M."/>
            <person name="Mellies J.L."/>
        </authorList>
    </citation>
    <scope>NUCLEOTIDE SEQUENCE</scope>
    <source>
        <strain evidence="4">13.2</strain>
    </source>
</reference>
<feature type="transmembrane region" description="Helical" evidence="2">
    <location>
        <begin position="323"/>
        <end position="342"/>
    </location>
</feature>
<feature type="region of interest" description="Disordered" evidence="1">
    <location>
        <begin position="1"/>
        <end position="24"/>
    </location>
</feature>
<organism evidence="4">
    <name type="scientific">Pseudomonas sp. 13.2</name>
    <dbReference type="NCBI Taxonomy" id="3144665"/>
    <lineage>
        <taxon>Bacteria</taxon>
        <taxon>Pseudomonadati</taxon>
        <taxon>Pseudomonadota</taxon>
        <taxon>Gammaproteobacteria</taxon>
        <taxon>Pseudomonadales</taxon>
        <taxon>Pseudomonadaceae</taxon>
        <taxon>Pseudomonas</taxon>
    </lineage>
</organism>
<evidence type="ECO:0000256" key="2">
    <source>
        <dbReference type="SAM" id="Phobius"/>
    </source>
</evidence>
<keyword evidence="2" id="KW-0472">Membrane</keyword>
<reference evidence="4" key="2">
    <citation type="submission" date="2024-05" db="EMBL/GenBank/DDBJ databases">
        <authorList>
            <person name="Mellies J."/>
            <person name="Newton I."/>
        </authorList>
    </citation>
    <scope>NUCLEOTIDE SEQUENCE</scope>
    <source>
        <strain evidence="4">13.2</strain>
    </source>
</reference>
<protein>
    <submittedName>
        <fullName evidence="4">SH3 domain-containing protein</fullName>
    </submittedName>
</protein>
<dbReference type="AlphaFoldDB" id="A0AAU7BD60"/>
<dbReference type="Pfam" id="PF08239">
    <property type="entry name" value="SH3_3"/>
    <property type="match status" value="1"/>
</dbReference>
<proteinExistence type="predicted"/>
<dbReference type="InterPro" id="IPR003646">
    <property type="entry name" value="SH3-like_bac-type"/>
</dbReference>
<dbReference type="Gene3D" id="2.30.30.40">
    <property type="entry name" value="SH3 Domains"/>
    <property type="match status" value="1"/>
</dbReference>
<evidence type="ECO:0000256" key="1">
    <source>
        <dbReference type="SAM" id="MobiDB-lite"/>
    </source>
</evidence>
<evidence type="ECO:0000259" key="3">
    <source>
        <dbReference type="Pfam" id="PF08239"/>
    </source>
</evidence>
<keyword evidence="2" id="KW-1133">Transmembrane helix</keyword>
<sequence>MNEMVDERTSPSGSNGDPISGDQMRQLAKQAKVFGDSSQLKQLAEQVNAFGDSAQLKQFAEQARAFDGSAQLKQIAEQAKAFGSSAQLKQIAEQARAFDGSVQLKQIAEQARAFDGSAQLKQIAEQARAFVGSAQLKQIAEQARAFVGSAQLRQIAEQAKAFGDSAQLKEIAEQAGAFGGSAQLKQIAEQAKAFGDSAQLKQIAEQARAFGGSAQLKQIAEQAKAFGDSAQLKQIAEQAKAWSNNIHLSRFAQQTLPASLTFDVLVGELVARSNKNEDVHGSAGRPGTVVAGTENTVSTAELFTVEIYPDTSTGRKFSEIPTWLLYLWLICIAPMLTVLANWEAIQTGLVDINARMPQTHSFANLRRFISSNLAGKPGDVRLVTGSSVRLRVAPGMKSDVILTLPKYAPVVVLGKEDRTWLYVRYEHEGFLIDGYVSTKFLKKIRK</sequence>
<dbReference type="EMBL" id="CP157179">
    <property type="protein sequence ID" value="XBG30416.1"/>
    <property type="molecule type" value="Genomic_DNA"/>
</dbReference>
<gene>
    <name evidence="4" type="ORF">ABH853_16730</name>
</gene>
<name>A0AAU7BD60_9PSED</name>
<feature type="domain" description="SH3b" evidence="3">
    <location>
        <begin position="386"/>
        <end position="442"/>
    </location>
</feature>
<keyword evidence="2" id="KW-0812">Transmembrane</keyword>
<accession>A0AAU7BD60</accession>
<evidence type="ECO:0000313" key="4">
    <source>
        <dbReference type="EMBL" id="XBG30416.1"/>
    </source>
</evidence>